<accession>A0A1H3D195</accession>
<dbReference type="AlphaFoldDB" id="A0A1H3D195"/>
<evidence type="ECO:0000259" key="2">
    <source>
        <dbReference type="SMART" id="SM00974"/>
    </source>
</evidence>
<evidence type="ECO:0000256" key="1">
    <source>
        <dbReference type="SAM" id="Coils"/>
    </source>
</evidence>
<dbReference type="InterPro" id="IPR018306">
    <property type="entry name" value="Phage_T5_Orf172_DNA-bd"/>
</dbReference>
<protein>
    <submittedName>
        <fullName evidence="3">T5orf172 domain-containing protein</fullName>
    </submittedName>
</protein>
<organism evidence="3 4">
    <name type="scientific">Thiocapsa roseopersicina</name>
    <dbReference type="NCBI Taxonomy" id="1058"/>
    <lineage>
        <taxon>Bacteria</taxon>
        <taxon>Pseudomonadati</taxon>
        <taxon>Pseudomonadota</taxon>
        <taxon>Gammaproteobacteria</taxon>
        <taxon>Chromatiales</taxon>
        <taxon>Chromatiaceae</taxon>
        <taxon>Thiocapsa</taxon>
    </lineage>
</organism>
<dbReference type="RefSeq" id="WP_093038179.1">
    <property type="nucleotide sequence ID" value="NZ_FNNZ01000041.1"/>
</dbReference>
<dbReference type="EMBL" id="FNNZ01000041">
    <property type="protein sequence ID" value="SDX60243.1"/>
    <property type="molecule type" value="Genomic_DNA"/>
</dbReference>
<dbReference type="SMART" id="SM00974">
    <property type="entry name" value="T5orf172"/>
    <property type="match status" value="1"/>
</dbReference>
<evidence type="ECO:0000313" key="3">
    <source>
        <dbReference type="EMBL" id="SDX60243.1"/>
    </source>
</evidence>
<dbReference type="STRING" id="1058.SAMN05421783_1419"/>
<gene>
    <name evidence="3" type="ORF">SAMN05421783_1419</name>
</gene>
<dbReference type="Pfam" id="PF10544">
    <property type="entry name" value="T5orf172"/>
    <property type="match status" value="1"/>
</dbReference>
<feature type="domain" description="Bacteriophage T5 Orf172 DNA-binding" evidence="2">
    <location>
        <begin position="330"/>
        <end position="413"/>
    </location>
</feature>
<name>A0A1H3D195_THIRO</name>
<evidence type="ECO:0000313" key="4">
    <source>
        <dbReference type="Proteomes" id="UP000198816"/>
    </source>
</evidence>
<keyword evidence="4" id="KW-1185">Reference proteome</keyword>
<keyword evidence="1" id="KW-0175">Coiled coil</keyword>
<reference evidence="4" key="1">
    <citation type="submission" date="2016-10" db="EMBL/GenBank/DDBJ databases">
        <authorList>
            <person name="Varghese N."/>
            <person name="Submissions S."/>
        </authorList>
    </citation>
    <scope>NUCLEOTIDE SEQUENCE [LARGE SCALE GENOMIC DNA]</scope>
    <source>
        <strain evidence="4">DSM 217</strain>
    </source>
</reference>
<dbReference type="Proteomes" id="UP000198816">
    <property type="component" value="Unassembled WGS sequence"/>
</dbReference>
<sequence length="474" mass="52912">MPTSSDPATLLMLAAAAVAALIAVIVLAVVLARVVHERDRLKQRTDRTIAEQQAEIDSLARFRDIRDAAATAEQLRNASKALYEGARHKEQEILNTAERAALEIASKAEREAAGVLEVARHEAAALRSAANLNAKTRRERADSALAEASAQAERIIASADQRAVQIAGDAYRALRESDRLKQVAEAMRNVIDGYDDRYFKPTFGLLDELAETYGFDDSGRQLKAARERTRLMVAEQRRIREQIREEQKAQREIERALKDSAREEKSLQKALAKVQAEAAQSSEAQRAFFDARLAELHARLAEAEARNQRALSMAQQTKAGHVYVISNIGSFGEDVFKVGMTRRLEPLDRVRELGDASVPFAFDVHALIWSEDAPALETALHRQFIQAQVNKVNPRKEFFQVPLGAIRRQLEAKGILASWTMTAAAAEYRESLALAKQLAEDPEKAREWTQRQYDYDLAADREEMEAEEEALANA</sequence>
<proteinExistence type="predicted"/>
<dbReference type="OrthoDB" id="9811665at2"/>
<feature type="coiled-coil region" evidence="1">
    <location>
        <begin position="232"/>
        <end position="313"/>
    </location>
</feature>